<evidence type="ECO:0000313" key="4">
    <source>
        <dbReference type="EMBL" id="OZS73773.1"/>
    </source>
</evidence>
<dbReference type="EMBL" id="NOWC01000018">
    <property type="protein sequence ID" value="OZS73773.1"/>
    <property type="molecule type" value="Genomic_DNA"/>
</dbReference>
<evidence type="ECO:0000256" key="3">
    <source>
        <dbReference type="HAMAP-Rule" id="MF_01063"/>
    </source>
</evidence>
<sequence length="416" mass="47212">MTQQNLSEKLFKPKVRQVETSTLVSYSSQTISQIKEHSVLSGSHHAGWYRMINRLMWIWRGIDALEIEEVLSRIAISDAERSNDNLLDTVIGNRRGNWCFEWSQQAMRWQQKALEFEKGAEAGEAWLRSANLYSIAAYPFIKGDELADQAILLACKAYDSAAKFSQYRLKKIPFKVDGGKEVCGFLHIPSQGQGPYPTVMICGMLDSLQIDFCRYFRDYLEPLGIAMLTLDMPSIGYSVKHKLTQETSTLHEQIVRQLGDIAWIDHTRFGIVGMRFGANIALRLAYMCPDKIKAVAVIGPIVHSLLHEEKYQQDIPRMVLDVFASRLGIYQVDGSALRHELSCYSLKNQGLLGRRSKVPMLSVSLKDDIYSPKAESDLIRRSSMDADTMMLPSQPVFANFEKALSETTNWLKVKIL</sequence>
<dbReference type="InterPro" id="IPR029058">
    <property type="entry name" value="AB_hydrolase_fold"/>
</dbReference>
<dbReference type="Proteomes" id="UP000216001">
    <property type="component" value="Unassembled WGS sequence"/>
</dbReference>
<dbReference type="HAMAP" id="MF_01063">
    <property type="entry name" value="FrsA"/>
    <property type="match status" value="1"/>
</dbReference>
<dbReference type="InterPro" id="IPR043423">
    <property type="entry name" value="FrsA"/>
</dbReference>
<reference evidence="4 5" key="1">
    <citation type="submission" date="2017-07" db="EMBL/GenBank/DDBJ databases">
        <title>blaIMP-27 on transferable plasmids in Proteus mirabilis and Providencia rettgeri.</title>
        <authorList>
            <person name="Potter R."/>
        </authorList>
    </citation>
    <scope>NUCLEOTIDE SEQUENCE [LARGE SCALE GENOMIC DNA]</scope>
    <source>
        <strain evidence="4 5">PR1</strain>
    </source>
</reference>
<evidence type="ECO:0000256" key="2">
    <source>
        <dbReference type="ARBA" id="ARBA00022801"/>
    </source>
</evidence>
<dbReference type="EC" id="3.1.1.1" evidence="3"/>
<proteinExistence type="inferred from homology"/>
<keyword evidence="2 3" id="KW-0378">Hydrolase</keyword>
<keyword evidence="1 3" id="KW-0719">Serine esterase</keyword>
<comment type="caution">
    <text evidence="4">The sequence shown here is derived from an EMBL/GenBank/DDBJ whole genome shotgun (WGS) entry which is preliminary data.</text>
</comment>
<protein>
    <recommendedName>
        <fullName evidence="3">Esterase FrsA</fullName>
        <ecNumber evidence="3">3.1.1.1</ecNumber>
    </recommendedName>
</protein>
<evidence type="ECO:0000256" key="1">
    <source>
        <dbReference type="ARBA" id="ARBA00022487"/>
    </source>
</evidence>
<dbReference type="AlphaFoldDB" id="A0A264VR47"/>
<dbReference type="InterPro" id="IPR010520">
    <property type="entry name" value="FrsA-like"/>
</dbReference>
<dbReference type="SUPFAM" id="SSF53474">
    <property type="entry name" value="alpha/beta-Hydrolases"/>
    <property type="match status" value="1"/>
</dbReference>
<accession>A0A264VR47</accession>
<dbReference type="NCBIfam" id="NF003460">
    <property type="entry name" value="PRK05077.1"/>
    <property type="match status" value="1"/>
</dbReference>
<organism evidence="4 5">
    <name type="scientific">Providencia rettgeri</name>
    <dbReference type="NCBI Taxonomy" id="587"/>
    <lineage>
        <taxon>Bacteria</taxon>
        <taxon>Pseudomonadati</taxon>
        <taxon>Pseudomonadota</taxon>
        <taxon>Gammaproteobacteria</taxon>
        <taxon>Enterobacterales</taxon>
        <taxon>Morganellaceae</taxon>
        <taxon>Providencia</taxon>
    </lineage>
</organism>
<dbReference type="PANTHER" id="PTHR22946">
    <property type="entry name" value="DIENELACTONE HYDROLASE DOMAIN-CONTAINING PROTEIN-RELATED"/>
    <property type="match status" value="1"/>
</dbReference>
<comment type="function">
    <text evidence="3">Catalyzes the hydrolysis of esters.</text>
</comment>
<dbReference type="Gene3D" id="3.40.50.1820">
    <property type="entry name" value="alpha/beta hydrolase"/>
    <property type="match status" value="1"/>
</dbReference>
<gene>
    <name evidence="3 4" type="primary">frsA</name>
    <name evidence="4" type="ORF">CHI95_14770</name>
</gene>
<comment type="similarity">
    <text evidence="3">Belongs to the FrsA family.</text>
</comment>
<dbReference type="PANTHER" id="PTHR22946:SF4">
    <property type="entry name" value="ESTERASE FRSA"/>
    <property type="match status" value="1"/>
</dbReference>
<dbReference type="GO" id="GO:0106435">
    <property type="term" value="F:carboxylesterase activity"/>
    <property type="evidence" value="ECO:0007669"/>
    <property type="project" value="UniProtKB-EC"/>
</dbReference>
<comment type="catalytic activity">
    <reaction evidence="3">
        <text>a carboxylic ester + H2O = an alcohol + a carboxylate + H(+)</text>
        <dbReference type="Rhea" id="RHEA:21164"/>
        <dbReference type="ChEBI" id="CHEBI:15377"/>
        <dbReference type="ChEBI" id="CHEBI:15378"/>
        <dbReference type="ChEBI" id="CHEBI:29067"/>
        <dbReference type="ChEBI" id="CHEBI:30879"/>
        <dbReference type="ChEBI" id="CHEBI:33308"/>
        <dbReference type="EC" id="3.1.1.1"/>
    </reaction>
</comment>
<dbReference type="STRING" id="587.RB151_009880"/>
<evidence type="ECO:0000313" key="5">
    <source>
        <dbReference type="Proteomes" id="UP000216001"/>
    </source>
</evidence>
<dbReference type="RefSeq" id="WP_094962033.1">
    <property type="nucleotide sequence ID" value="NZ_NOWC01000018.1"/>
</dbReference>
<dbReference type="Pfam" id="PF06500">
    <property type="entry name" value="FrsA-like"/>
    <property type="match status" value="1"/>
</dbReference>
<dbReference type="InterPro" id="IPR050261">
    <property type="entry name" value="FrsA_esterase"/>
</dbReference>
<name>A0A264VR47_PRORE</name>